<organism evidence="1 2">
    <name type="scientific">Rhynchosporium graminicola</name>
    <dbReference type="NCBI Taxonomy" id="2792576"/>
    <lineage>
        <taxon>Eukaryota</taxon>
        <taxon>Fungi</taxon>
        <taxon>Dikarya</taxon>
        <taxon>Ascomycota</taxon>
        <taxon>Pezizomycotina</taxon>
        <taxon>Leotiomycetes</taxon>
        <taxon>Helotiales</taxon>
        <taxon>Ploettnerulaceae</taxon>
        <taxon>Rhynchosporium</taxon>
    </lineage>
</organism>
<evidence type="ECO:0000313" key="2">
    <source>
        <dbReference type="Proteomes" id="UP000178129"/>
    </source>
</evidence>
<comment type="caution">
    <text evidence="1">The sequence shown here is derived from an EMBL/GenBank/DDBJ whole genome shotgun (WGS) entry which is preliminary data.</text>
</comment>
<evidence type="ECO:0000313" key="1">
    <source>
        <dbReference type="EMBL" id="CZT05013.1"/>
    </source>
</evidence>
<name>A0A1E1L3I7_9HELO</name>
<keyword evidence="2" id="KW-1185">Reference proteome</keyword>
<accession>A0A1E1L3I7</accession>
<reference evidence="2" key="1">
    <citation type="submission" date="2016-03" db="EMBL/GenBank/DDBJ databases">
        <authorList>
            <person name="Ploux O."/>
        </authorList>
    </citation>
    <scope>NUCLEOTIDE SEQUENCE [LARGE SCALE GENOMIC DNA]</scope>
    <source>
        <strain evidence="2">UK7</strain>
    </source>
</reference>
<gene>
    <name evidence="1" type="ORF">RCO7_14803</name>
</gene>
<sequence length="59" mass="6863">MPCKQTVDWFRPTEKASSTNMPHFLEAQFSRRARSSQNPSTTSTEVQVLFDDYVMFNES</sequence>
<dbReference type="EMBL" id="FJUW01000033">
    <property type="protein sequence ID" value="CZT05013.1"/>
    <property type="molecule type" value="Genomic_DNA"/>
</dbReference>
<dbReference type="Proteomes" id="UP000178129">
    <property type="component" value="Unassembled WGS sequence"/>
</dbReference>
<dbReference type="InParanoid" id="A0A1E1L3I7"/>
<dbReference type="AlphaFoldDB" id="A0A1E1L3I7"/>
<proteinExistence type="predicted"/>
<protein>
    <submittedName>
        <fullName evidence="1">Uncharacterized protein</fullName>
    </submittedName>
</protein>